<name>A0A131Z6F6_RHIAP</name>
<dbReference type="EMBL" id="GEDV01002207">
    <property type="protein sequence ID" value="JAP86350.1"/>
    <property type="molecule type" value="Transcribed_RNA"/>
</dbReference>
<accession>A0A131Z6F6</accession>
<proteinExistence type="predicted"/>
<reference evidence="1" key="1">
    <citation type="journal article" date="2016" name="Ticks Tick Borne Dis.">
        <title>De novo assembly and annotation of the salivary gland transcriptome of Rhipicephalus appendiculatus male and female ticks during blood feeding.</title>
        <authorList>
            <person name="de Castro M.H."/>
            <person name="de Klerk D."/>
            <person name="Pienaar R."/>
            <person name="Latif A.A."/>
            <person name="Rees D.J."/>
            <person name="Mans B.J."/>
        </authorList>
    </citation>
    <scope>NUCLEOTIDE SEQUENCE</scope>
    <source>
        <tissue evidence="1">Salivary glands</tissue>
    </source>
</reference>
<organism evidence="1">
    <name type="scientific">Rhipicephalus appendiculatus</name>
    <name type="common">Brown ear tick</name>
    <dbReference type="NCBI Taxonomy" id="34631"/>
    <lineage>
        <taxon>Eukaryota</taxon>
        <taxon>Metazoa</taxon>
        <taxon>Ecdysozoa</taxon>
        <taxon>Arthropoda</taxon>
        <taxon>Chelicerata</taxon>
        <taxon>Arachnida</taxon>
        <taxon>Acari</taxon>
        <taxon>Parasitiformes</taxon>
        <taxon>Ixodida</taxon>
        <taxon>Ixodoidea</taxon>
        <taxon>Ixodidae</taxon>
        <taxon>Rhipicephalinae</taxon>
        <taxon>Rhipicephalus</taxon>
        <taxon>Rhipicephalus</taxon>
    </lineage>
</organism>
<evidence type="ECO:0000313" key="1">
    <source>
        <dbReference type="EMBL" id="JAP86350.1"/>
    </source>
</evidence>
<protein>
    <submittedName>
        <fullName evidence="1">DA-P36 family member</fullName>
    </submittedName>
</protein>
<dbReference type="AlphaFoldDB" id="A0A131Z6F6"/>
<sequence length="200" mass="22878">MVNLTDEAKKYVQKLNTTGQIDDWGLSYSYVSWAADWQGDVGLPITTSVDKLECISEDTRGQKMDYKYRCTEDFMLHIDYGIYSPFNLVTPVQFPLMGKRQIDVKYPVDVDLNNMEKIYRKIPGYFSGYPDVKSCSFEVTATFYGTFVYHRKGEQIEDGGYVSVSVGKLGNSSKNLTTVGENLQYKLKGYYTQTVCLRNK</sequence>